<reference evidence="2" key="1">
    <citation type="journal article" date="2015" name="Nature">
        <title>Complex archaea that bridge the gap between prokaryotes and eukaryotes.</title>
        <authorList>
            <person name="Spang A."/>
            <person name="Saw J.H."/>
            <person name="Jorgensen S.L."/>
            <person name="Zaremba-Niedzwiedzka K."/>
            <person name="Martijn J."/>
            <person name="Lind A.E."/>
            <person name="van Eijk R."/>
            <person name="Schleper C."/>
            <person name="Guy L."/>
            <person name="Ettema T.J."/>
        </authorList>
    </citation>
    <scope>NUCLEOTIDE SEQUENCE</scope>
</reference>
<dbReference type="NCBIfam" id="TIGR02098">
    <property type="entry name" value="MJ0042_CXXC"/>
    <property type="match status" value="1"/>
</dbReference>
<evidence type="ECO:0000256" key="1">
    <source>
        <dbReference type="SAM" id="MobiDB-lite"/>
    </source>
</evidence>
<feature type="compositionally biased region" description="Polar residues" evidence="1">
    <location>
        <begin position="83"/>
        <end position="94"/>
    </location>
</feature>
<dbReference type="InterPro" id="IPR011723">
    <property type="entry name" value="Znf/thioredoxin_put"/>
</dbReference>
<evidence type="ECO:0008006" key="3">
    <source>
        <dbReference type="Google" id="ProtNLM"/>
    </source>
</evidence>
<sequence length="147" mass="16089">MTEIITRCPDCSASFRASPAHLEAANGQAKCGSCLLIFDAYAHQIEEEQPRDNPSENNLSLDGDDLLIYDDMDISVLDDYEQDTPSRLPPNNTSDEPHQKPVLGEAAQVGAPPEIEPEPPEHFELTDNINTVESTEELAATDISLPL</sequence>
<comment type="caution">
    <text evidence="2">The sequence shown here is derived from an EMBL/GenBank/DDBJ whole genome shotgun (WGS) entry which is preliminary data.</text>
</comment>
<organism evidence="2">
    <name type="scientific">marine sediment metagenome</name>
    <dbReference type="NCBI Taxonomy" id="412755"/>
    <lineage>
        <taxon>unclassified sequences</taxon>
        <taxon>metagenomes</taxon>
        <taxon>ecological metagenomes</taxon>
    </lineage>
</organism>
<feature type="region of interest" description="Disordered" evidence="1">
    <location>
        <begin position="78"/>
        <end position="122"/>
    </location>
</feature>
<proteinExistence type="predicted"/>
<accession>A0A0F8WFE1</accession>
<feature type="non-terminal residue" evidence="2">
    <location>
        <position position="147"/>
    </location>
</feature>
<evidence type="ECO:0000313" key="2">
    <source>
        <dbReference type="EMBL" id="KKK55308.1"/>
    </source>
</evidence>
<dbReference type="AlphaFoldDB" id="A0A0F8WFE1"/>
<protein>
    <recommendedName>
        <fullName evidence="3">Zinc finger/thioredoxin putative domain-containing protein</fullName>
    </recommendedName>
</protein>
<dbReference type="EMBL" id="LAZR01065559">
    <property type="protein sequence ID" value="KKK55308.1"/>
    <property type="molecule type" value="Genomic_DNA"/>
</dbReference>
<name>A0A0F8WFE1_9ZZZZ</name>
<gene>
    <name evidence="2" type="ORF">LCGC14_3075860</name>
</gene>